<evidence type="ECO:0000256" key="9">
    <source>
        <dbReference type="SAM" id="Phobius"/>
    </source>
</evidence>
<dbReference type="GO" id="GO:0005216">
    <property type="term" value="F:monoatomic ion channel activity"/>
    <property type="evidence" value="ECO:0007669"/>
    <property type="project" value="InterPro"/>
</dbReference>
<dbReference type="GO" id="GO:0005524">
    <property type="term" value="F:ATP binding"/>
    <property type="evidence" value="ECO:0007669"/>
    <property type="project" value="UniProtKB-KW"/>
</dbReference>
<evidence type="ECO:0000256" key="1">
    <source>
        <dbReference type="ARBA" id="ARBA00004141"/>
    </source>
</evidence>
<dbReference type="PANTHER" id="PTHR12169:SF6">
    <property type="entry name" value="AFG1-LIKE ATPASE"/>
    <property type="match status" value="1"/>
</dbReference>
<evidence type="ECO:0000256" key="2">
    <source>
        <dbReference type="ARBA" id="ARBA00010322"/>
    </source>
</evidence>
<dbReference type="InterPro" id="IPR005654">
    <property type="entry name" value="ATPase_AFG1-like"/>
</dbReference>
<protein>
    <submittedName>
        <fullName evidence="11">Lactation elevated protein 1</fullName>
    </submittedName>
</protein>
<dbReference type="GO" id="GO:0016020">
    <property type="term" value="C:membrane"/>
    <property type="evidence" value="ECO:0007669"/>
    <property type="project" value="UniProtKB-SubCell"/>
</dbReference>
<dbReference type="GO" id="GO:0005739">
    <property type="term" value="C:mitochondrion"/>
    <property type="evidence" value="ECO:0007669"/>
    <property type="project" value="TreeGrafter"/>
</dbReference>
<dbReference type="Pfam" id="PF03969">
    <property type="entry name" value="AFG1_ATPase"/>
    <property type="match status" value="1"/>
</dbReference>
<accession>A0A1Q9E063</accession>
<evidence type="ECO:0000256" key="8">
    <source>
        <dbReference type="SAM" id="MobiDB-lite"/>
    </source>
</evidence>
<gene>
    <name evidence="11" type="primary">Lace1</name>
    <name evidence="11" type="ORF">AK812_SmicGene16511</name>
</gene>
<keyword evidence="7 9" id="KW-0472">Membrane</keyword>
<keyword evidence="3 9" id="KW-0812">Transmembrane</keyword>
<dbReference type="InterPro" id="IPR027359">
    <property type="entry name" value="Volt_channel_dom_sf"/>
</dbReference>
<dbReference type="InterPro" id="IPR027417">
    <property type="entry name" value="P-loop_NTPase"/>
</dbReference>
<dbReference type="EMBL" id="LSRX01000315">
    <property type="protein sequence ID" value="OLQ00811.1"/>
    <property type="molecule type" value="Genomic_DNA"/>
</dbReference>
<evidence type="ECO:0000256" key="7">
    <source>
        <dbReference type="ARBA" id="ARBA00023136"/>
    </source>
</evidence>
<dbReference type="PANTHER" id="PTHR12169">
    <property type="entry name" value="ATPASE N2B"/>
    <property type="match status" value="1"/>
</dbReference>
<comment type="similarity">
    <text evidence="2">Belongs to the AFG1 ATPase family.</text>
</comment>
<dbReference type="OrthoDB" id="440551at2759"/>
<feature type="region of interest" description="Disordered" evidence="8">
    <location>
        <begin position="118"/>
        <end position="140"/>
    </location>
</feature>
<dbReference type="InterPro" id="IPR005821">
    <property type="entry name" value="Ion_trans_dom"/>
</dbReference>
<feature type="domain" description="Ion transport" evidence="10">
    <location>
        <begin position="591"/>
        <end position="774"/>
    </location>
</feature>
<proteinExistence type="inferred from homology"/>
<comment type="subcellular location">
    <subcellularLocation>
        <location evidence="1">Membrane</location>
        <topology evidence="1">Multi-pass membrane protein</topology>
    </subcellularLocation>
</comment>
<keyword evidence="5" id="KW-0067">ATP-binding</keyword>
<dbReference type="NCBIfam" id="NF040713">
    <property type="entry name" value="ZapE"/>
    <property type="match status" value="1"/>
</dbReference>
<dbReference type="Gene3D" id="1.20.120.350">
    <property type="entry name" value="Voltage-gated potassium channels. Chain C"/>
    <property type="match status" value="1"/>
</dbReference>
<reference evidence="11 12" key="1">
    <citation type="submission" date="2016-02" db="EMBL/GenBank/DDBJ databases">
        <title>Genome analysis of coral dinoflagellate symbionts highlights evolutionary adaptations to a symbiotic lifestyle.</title>
        <authorList>
            <person name="Aranda M."/>
            <person name="Li Y."/>
            <person name="Liew Y.J."/>
            <person name="Baumgarten S."/>
            <person name="Simakov O."/>
            <person name="Wilson M."/>
            <person name="Piel J."/>
            <person name="Ashoor H."/>
            <person name="Bougouffa S."/>
            <person name="Bajic V.B."/>
            <person name="Ryu T."/>
            <person name="Ravasi T."/>
            <person name="Bayer T."/>
            <person name="Micklem G."/>
            <person name="Kim H."/>
            <person name="Bhak J."/>
            <person name="Lajeunesse T.C."/>
            <person name="Voolstra C.R."/>
        </authorList>
    </citation>
    <scope>NUCLEOTIDE SEQUENCE [LARGE SCALE GENOMIC DNA]</scope>
    <source>
        <strain evidence="11 12">CCMP2467</strain>
    </source>
</reference>
<dbReference type="GO" id="GO:0016887">
    <property type="term" value="F:ATP hydrolysis activity"/>
    <property type="evidence" value="ECO:0007669"/>
    <property type="project" value="InterPro"/>
</dbReference>
<feature type="compositionally biased region" description="Basic and acidic residues" evidence="8">
    <location>
        <begin position="124"/>
        <end position="133"/>
    </location>
</feature>
<dbReference type="AlphaFoldDB" id="A0A1Q9E063"/>
<evidence type="ECO:0000256" key="3">
    <source>
        <dbReference type="ARBA" id="ARBA00022692"/>
    </source>
</evidence>
<dbReference type="SUPFAM" id="SSF52540">
    <property type="entry name" value="P-loop containing nucleoside triphosphate hydrolases"/>
    <property type="match status" value="1"/>
</dbReference>
<evidence type="ECO:0000313" key="12">
    <source>
        <dbReference type="Proteomes" id="UP000186817"/>
    </source>
</evidence>
<evidence type="ECO:0000256" key="6">
    <source>
        <dbReference type="ARBA" id="ARBA00022989"/>
    </source>
</evidence>
<organism evidence="11 12">
    <name type="scientific">Symbiodinium microadriaticum</name>
    <name type="common">Dinoflagellate</name>
    <name type="synonym">Zooxanthella microadriatica</name>
    <dbReference type="NCBI Taxonomy" id="2951"/>
    <lineage>
        <taxon>Eukaryota</taxon>
        <taxon>Sar</taxon>
        <taxon>Alveolata</taxon>
        <taxon>Dinophyceae</taxon>
        <taxon>Suessiales</taxon>
        <taxon>Symbiodiniaceae</taxon>
        <taxon>Symbiodinium</taxon>
    </lineage>
</organism>
<name>A0A1Q9E063_SYMMI</name>
<evidence type="ECO:0000256" key="4">
    <source>
        <dbReference type="ARBA" id="ARBA00022741"/>
    </source>
</evidence>
<feature type="transmembrane region" description="Helical" evidence="9">
    <location>
        <begin position="712"/>
        <end position="740"/>
    </location>
</feature>
<sequence>MWAQVAQVTRNHVGTSDRRREGAIVTVLPSAALLQDGIGLALRLRLGEGWRELLGGASKDVSQAHTALVAAGRLEANPDQASVVTALAELPKALTEARQQKSRWDAEQDRLLVQAKEAAARVTPEQRRKDCPTRRRTTAEGICQPATATSTKPTEYDIGTEHANVSTGNANVSTENKGNGSTGDANVSTEDSDACAPAQKKTVAGMVAMKLQQVFVQPPPMRPAGCYIYGTVGTGKSTVMDLFCLTSLQGWRVRRQHFHEFALWLHQHLHKLRSSTGEPQRHILERVADEVAEGLDLLCLDELAVTNVADAAVLTELLQLLAVRYVAVVCTTNRPPEDLYKDGLHRERYLPALVSHIRDSLLVQGVTGRDYRAAMHRAEFATAEATGPAVFFEEGGFEEVLDQVLGGEKPLLEPGTVKVSWGRSLPVPGQGDGVAQFHFDDLCRKPLAAEDYLILAAEFHTLFVHDIPRLTLEEHNEARRFTNLVDALYEHSVRLICHSCGRIDEVLRSIEVLQKASQDYAEFVHPVLKSGPIPVPQSVRSLGRFRSVSDCWFEGLWDRSDTKLSENSGLPLLGKIRARVAFLVKRDYISNMMAGVVLIDALLTAADIDARAAERASPPIVGTLSELCLYCYTAELLLVLTVKGLWALKDWMVVLDIVIVLCGYVELVMLRLAYGGDLADSLGTLRVLRLARIVRLMNLLRKSRSLKELQKLVIMLTTCMKALAWSFLFCFVIMTIWAMMIVEIVHPHVKEMSVMGANLLLFKTVIAGDSWGQIAVPVWP</sequence>
<dbReference type="SUPFAM" id="SSF81324">
    <property type="entry name" value="Voltage-gated potassium channels"/>
    <property type="match status" value="1"/>
</dbReference>
<evidence type="ECO:0000313" key="11">
    <source>
        <dbReference type="EMBL" id="OLQ00811.1"/>
    </source>
</evidence>
<feature type="transmembrane region" description="Helical" evidence="9">
    <location>
        <begin position="652"/>
        <end position="674"/>
    </location>
</feature>
<keyword evidence="4" id="KW-0547">Nucleotide-binding</keyword>
<keyword evidence="6 9" id="KW-1133">Transmembrane helix</keyword>
<dbReference type="Gene3D" id="3.40.50.300">
    <property type="entry name" value="P-loop containing nucleotide triphosphate hydrolases"/>
    <property type="match status" value="1"/>
</dbReference>
<evidence type="ECO:0000259" key="10">
    <source>
        <dbReference type="Pfam" id="PF00520"/>
    </source>
</evidence>
<dbReference type="Pfam" id="PF00520">
    <property type="entry name" value="Ion_trans"/>
    <property type="match status" value="1"/>
</dbReference>
<dbReference type="Proteomes" id="UP000186817">
    <property type="component" value="Unassembled WGS sequence"/>
</dbReference>
<comment type="caution">
    <text evidence="11">The sequence shown here is derived from an EMBL/GenBank/DDBJ whole genome shotgun (WGS) entry which is preliminary data.</text>
</comment>
<feature type="compositionally biased region" description="Polar residues" evidence="8">
    <location>
        <begin position="164"/>
        <end position="189"/>
    </location>
</feature>
<keyword evidence="12" id="KW-1185">Reference proteome</keyword>
<feature type="region of interest" description="Disordered" evidence="8">
    <location>
        <begin position="164"/>
        <end position="191"/>
    </location>
</feature>
<evidence type="ECO:0000256" key="5">
    <source>
        <dbReference type="ARBA" id="ARBA00022840"/>
    </source>
</evidence>